<proteinExistence type="predicted"/>
<protein>
    <submittedName>
        <fullName evidence="2">Uncharacterized protein</fullName>
    </submittedName>
</protein>
<sequence>MSVGVEMWYTGDPVSGQVEVYAQFWLRSDGYGHQFTARTNWWGNVGVGSEQVSFSSPKGATVYKDMGTSHWTENLLPNQGRSVGVGYSLGPIWNGGHPAVQAWLDLPARPARPPKAPAWCRARLLADGARVEVTWPKAAPADASSPVRSYVVERWDAYSDSSSGPWNPREWHAVAWINADGNNASEFSVIDSWSLYQDDRFWYRVSASPITPPTWIRSASDFLPGPPSPTSGGVSTRPKPATALRATKDAQGRIRITWRVSFPYPSDATVEIYDGDDKVGAVRADADGWTHDQADLQVPHTYYAYVKTDALESERSAASNTIQVLQKPGVPGIQAPGQYAAAGATTVTWTHNSLDDTWQERAEIRWRLADTAAWTTVTVTGPAQTRVLDLPTGDIEFQVRTKGAYKEYSDWTTARRTLVTNPPVVSLAPEDTTITQSVFAGTIVVTHPTGSSPTTARVEASLLDQAGAVIEQIKGPASILGAAPDFTRANLRFRARLENKRAYTVRVAVTDGYGLTTTLSRAYTIEYPTPPAPIVTTTWDDAEGHQIVSIASPAVPAGGKTPPAVETRLERSIDGGTTWETVADHLPPSTMLTDREALSAGTTTYRCTATSALPSSITTTVEALADSESIWINAGAGFGRALRLAWDPRTGMSVGLVNREVKYFAGRAAGVEMAGTQRQRVVSVSATLLDASVRERAAVEELAYMPAPFMYRDPMGRKLYGSLSDVSLDREVGGVWKVTARLTEVGRG</sequence>
<comment type="caution">
    <text evidence="2">The sequence shown here is derived from an EMBL/GenBank/DDBJ whole genome shotgun (WGS) entry which is preliminary data.</text>
</comment>
<evidence type="ECO:0000256" key="1">
    <source>
        <dbReference type="SAM" id="MobiDB-lite"/>
    </source>
</evidence>
<feature type="region of interest" description="Disordered" evidence="1">
    <location>
        <begin position="219"/>
        <end position="240"/>
    </location>
</feature>
<dbReference type="Proteomes" id="UP000004578">
    <property type="component" value="Unassembled WGS sequence"/>
</dbReference>
<name>J0WFF9_9ACTO</name>
<reference evidence="2 3" key="1">
    <citation type="submission" date="2012-05" db="EMBL/GenBank/DDBJ databases">
        <authorList>
            <person name="Harkins D.M."/>
            <person name="Madupu R."/>
            <person name="Durkin A.S."/>
            <person name="Torralba M."/>
            <person name="Methe B."/>
            <person name="Sutton G.G."/>
            <person name="Nelson K.E."/>
        </authorList>
    </citation>
    <scope>NUCLEOTIDE SEQUENCE [LARGE SCALE GENOMIC DNA]</scope>
    <source>
        <strain evidence="2 3">F0490</strain>
    </source>
</reference>
<evidence type="ECO:0000313" key="2">
    <source>
        <dbReference type="EMBL" id="EJF35286.1"/>
    </source>
</evidence>
<dbReference type="EMBL" id="AKFS01000302">
    <property type="protein sequence ID" value="EJF35286.1"/>
    <property type="molecule type" value="Genomic_DNA"/>
</dbReference>
<dbReference type="PATRIC" id="fig|1125717.3.peg.2012"/>
<evidence type="ECO:0000313" key="3">
    <source>
        <dbReference type="Proteomes" id="UP000004578"/>
    </source>
</evidence>
<organism evidence="2 3">
    <name type="scientific">Schaalia georgiae F0490</name>
    <dbReference type="NCBI Taxonomy" id="1125717"/>
    <lineage>
        <taxon>Bacteria</taxon>
        <taxon>Bacillati</taxon>
        <taxon>Actinomycetota</taxon>
        <taxon>Actinomycetes</taxon>
        <taxon>Actinomycetales</taxon>
        <taxon>Actinomycetaceae</taxon>
        <taxon>Schaalia</taxon>
    </lineage>
</organism>
<gene>
    <name evidence="2" type="ORF">HMPREF1317_0133</name>
</gene>
<keyword evidence="3" id="KW-1185">Reference proteome</keyword>
<dbReference type="AlphaFoldDB" id="J0WFF9"/>
<accession>J0WFF9</accession>